<evidence type="ECO:0008006" key="3">
    <source>
        <dbReference type="Google" id="ProtNLM"/>
    </source>
</evidence>
<dbReference type="SUPFAM" id="SSF51101">
    <property type="entry name" value="Mannose-binding lectins"/>
    <property type="match status" value="1"/>
</dbReference>
<evidence type="ECO:0000313" key="2">
    <source>
        <dbReference type="Proteomes" id="UP000279236"/>
    </source>
</evidence>
<organism evidence="1 2">
    <name type="scientific">Apiotrichum porosum</name>
    <dbReference type="NCBI Taxonomy" id="105984"/>
    <lineage>
        <taxon>Eukaryota</taxon>
        <taxon>Fungi</taxon>
        <taxon>Dikarya</taxon>
        <taxon>Basidiomycota</taxon>
        <taxon>Agaricomycotina</taxon>
        <taxon>Tremellomycetes</taxon>
        <taxon>Trichosporonales</taxon>
        <taxon>Trichosporonaceae</taxon>
        <taxon>Apiotrichum</taxon>
    </lineage>
</organism>
<dbReference type="InterPro" id="IPR036404">
    <property type="entry name" value="Jacalin-like_lectin_dom_sf"/>
</dbReference>
<dbReference type="PANTHER" id="PTHR21054:SF2">
    <property type="entry name" value="MIP04191P"/>
    <property type="match status" value="1"/>
</dbReference>
<protein>
    <recommendedName>
        <fullName evidence="3">Jacalin-type lectin domain-containing protein</fullName>
    </recommendedName>
</protein>
<dbReference type="PANTHER" id="PTHR21054">
    <property type="entry name" value="ZINC METALLOPROTEINASE-RELATED"/>
    <property type="match status" value="1"/>
</dbReference>
<dbReference type="RefSeq" id="XP_028475183.1">
    <property type="nucleotide sequence ID" value="XM_028624111.1"/>
</dbReference>
<proteinExistence type="predicted"/>
<dbReference type="OrthoDB" id="74460at2759"/>
<sequence length="610" mass="66382">MPPASPHITILSPQTNTSVHSHLVIIIGQASPAPPQGSYVTVTTPAQLRYNFPVHASGRFKVVAPLVPGPNALHFNVGGVTADHMLAYEPQPNNPAIDLVIVAGRDSPLRFDDVRPTTLDDAVRRYRMAAYLWQAYTSEQMTRHGFGPRTFQFTEERGNDTTVGPPGSLGPQASVAKITVVRSKRTMAEIRNTNLAQQNKHAQSKESLFDIAGNAVKEAPEFSGDKLKGRQFVALIIDATHTRDGLITGHAALGGNIGGNPFAIFGSHTCFSWPTCVDEIPQAFLSQQPVDTRYCGIDCEGKVYGMAANVGIGAMMHEVGHSLGSPHQSSGVMLRDYTRLHKSFLAVDADDNNECAWHRLDALRYVGHPGFASPYEQSRGIDAARQPILLTATHDMLHVYTPTSRILAIEYRMPGKETADTFTDFTTQQNGPPNSHSFQRQYLDSKGFDRITVLTTDGGRLNDVQLKDTIGMYPTRPGVVRTNEMGRQNGNAVTIPVPPNLNRIRVHAGMALDGVELFPGGLIFGKRGGRPADFNLQGGEFVIGFNLRYGAWVDGIQVVTNQRVSQWFGNGTGGGPGEARVPAGYRWSAIVGHVADWCQGIGFEFEPAQH</sequence>
<name>A0A427XN01_9TREE</name>
<reference evidence="1 2" key="1">
    <citation type="submission" date="2018-11" db="EMBL/GenBank/DDBJ databases">
        <title>Genome sequence of Apiotrichum porosum DSM 27194.</title>
        <authorList>
            <person name="Aliyu H."/>
            <person name="Gorte O."/>
            <person name="Ochsenreither K."/>
        </authorList>
    </citation>
    <scope>NUCLEOTIDE SEQUENCE [LARGE SCALE GENOMIC DNA]</scope>
    <source>
        <strain evidence="1 2">DSM 27194</strain>
    </source>
</reference>
<dbReference type="Pfam" id="PF12044">
    <property type="entry name" value="Metallopep"/>
    <property type="match status" value="1"/>
</dbReference>
<dbReference type="InterPro" id="IPR053002">
    <property type="entry name" value="Metalloproteinase_M10B"/>
</dbReference>
<accession>A0A427XN01</accession>
<keyword evidence="2" id="KW-1185">Reference proteome</keyword>
<dbReference type="GO" id="GO:0005737">
    <property type="term" value="C:cytoplasm"/>
    <property type="evidence" value="ECO:0007669"/>
    <property type="project" value="TreeGrafter"/>
</dbReference>
<dbReference type="Gene3D" id="2.100.10.30">
    <property type="entry name" value="Jacalin-like lectin domain"/>
    <property type="match status" value="1"/>
</dbReference>
<dbReference type="GeneID" id="39593352"/>
<dbReference type="EMBL" id="RSCE01000008">
    <property type="protein sequence ID" value="RSH80236.1"/>
    <property type="molecule type" value="Genomic_DNA"/>
</dbReference>
<dbReference type="Proteomes" id="UP000279236">
    <property type="component" value="Unassembled WGS sequence"/>
</dbReference>
<gene>
    <name evidence="1" type="ORF">EHS24_008809</name>
</gene>
<dbReference type="AlphaFoldDB" id="A0A427XN01"/>
<evidence type="ECO:0000313" key="1">
    <source>
        <dbReference type="EMBL" id="RSH80236.1"/>
    </source>
</evidence>
<dbReference type="InterPro" id="IPR021917">
    <property type="entry name" value="Unchr_Zn-peptidase-like"/>
</dbReference>
<comment type="caution">
    <text evidence="1">The sequence shown here is derived from an EMBL/GenBank/DDBJ whole genome shotgun (WGS) entry which is preliminary data.</text>
</comment>